<keyword evidence="7" id="KW-0256">Endoplasmic reticulum</keyword>
<evidence type="ECO:0000256" key="5">
    <source>
        <dbReference type="ARBA" id="ARBA00032061"/>
    </source>
</evidence>
<organism evidence="10 11">
    <name type="scientific">Zalerion maritima</name>
    <dbReference type="NCBI Taxonomy" id="339359"/>
    <lineage>
        <taxon>Eukaryota</taxon>
        <taxon>Fungi</taxon>
        <taxon>Dikarya</taxon>
        <taxon>Ascomycota</taxon>
        <taxon>Pezizomycotina</taxon>
        <taxon>Sordariomycetes</taxon>
        <taxon>Lulworthiomycetidae</taxon>
        <taxon>Lulworthiales</taxon>
        <taxon>Lulworthiaceae</taxon>
        <taxon>Zalerion</taxon>
    </lineage>
</organism>
<comment type="similarity">
    <text evidence="7">Belongs to the glycosyltransferase 28 family.</text>
</comment>
<keyword evidence="7" id="KW-0328">Glycosyltransferase</keyword>
<dbReference type="GO" id="GO:0006488">
    <property type="term" value="P:dolichol-linked oligosaccharide biosynthetic process"/>
    <property type="evidence" value="ECO:0007669"/>
    <property type="project" value="TreeGrafter"/>
</dbReference>
<evidence type="ECO:0000313" key="10">
    <source>
        <dbReference type="EMBL" id="KAJ2901754.1"/>
    </source>
</evidence>
<comment type="catalytic activity">
    <reaction evidence="6">
        <text>an N-acetyl-alpha-D-glucosaminyl-diphospho-di-trans,poly-cis-dolichol + UDP-N-acetyl-alpha-D-glucosamine = an N,N'-diacetylchitobiosyl-diphospho-di-trans,poly-cis-dolichol + UDP + H(+)</text>
        <dbReference type="Rhea" id="RHEA:23380"/>
        <dbReference type="Rhea" id="RHEA-COMP:19507"/>
        <dbReference type="Rhea" id="RHEA-COMP:19510"/>
        <dbReference type="ChEBI" id="CHEBI:15378"/>
        <dbReference type="ChEBI" id="CHEBI:57269"/>
        <dbReference type="ChEBI" id="CHEBI:57705"/>
        <dbReference type="ChEBI" id="CHEBI:58223"/>
        <dbReference type="ChEBI" id="CHEBI:58427"/>
        <dbReference type="EC" id="2.4.1.141"/>
    </reaction>
</comment>
<accession>A0AAD5RQ87</accession>
<dbReference type="EMBL" id="JAKWBI020000139">
    <property type="protein sequence ID" value="KAJ2901754.1"/>
    <property type="molecule type" value="Genomic_DNA"/>
</dbReference>
<comment type="subcellular location">
    <subcellularLocation>
        <location evidence="7">Endoplasmic reticulum</location>
    </subcellularLocation>
</comment>
<feature type="region of interest" description="Disordered" evidence="8">
    <location>
        <begin position="1"/>
        <end position="29"/>
    </location>
</feature>
<evidence type="ECO:0000259" key="9">
    <source>
        <dbReference type="Pfam" id="PF04101"/>
    </source>
</evidence>
<feature type="compositionally biased region" description="Polar residues" evidence="8">
    <location>
        <begin position="1"/>
        <end position="11"/>
    </location>
</feature>
<dbReference type="GO" id="GO:0004577">
    <property type="term" value="F:N-acetylglucosaminyldiphosphodolichol N-acetylglucosaminyltransferase activity"/>
    <property type="evidence" value="ECO:0007669"/>
    <property type="project" value="UniProtKB-EC"/>
</dbReference>
<reference evidence="10" key="1">
    <citation type="submission" date="2022-07" db="EMBL/GenBank/DDBJ databases">
        <title>Draft genome sequence of Zalerion maritima ATCC 34329, a (micro)plastics degrading marine fungus.</title>
        <authorList>
            <person name="Paco A."/>
            <person name="Goncalves M.F.M."/>
            <person name="Rocha-Santos T.A.P."/>
            <person name="Alves A."/>
        </authorList>
    </citation>
    <scope>NUCLEOTIDE SEQUENCE</scope>
    <source>
        <strain evidence="10">ATCC 34329</strain>
    </source>
</reference>
<protein>
    <recommendedName>
        <fullName evidence="3 7">UDP-N-acetylglucosamine transferase subunit ALG13</fullName>
        <ecNumber evidence="2 7">2.4.1.141</ecNumber>
    </recommendedName>
    <alternativeName>
        <fullName evidence="5 7">Asparagine-linked glycosylation protein 13</fullName>
    </alternativeName>
</protein>
<dbReference type="PANTHER" id="PTHR47043:SF1">
    <property type="entry name" value="UDP-N-ACETYLGLUCOSAMINE TRANSFERASE SUBUNIT ALG13"/>
    <property type="match status" value="1"/>
</dbReference>
<dbReference type="Proteomes" id="UP001201980">
    <property type="component" value="Unassembled WGS sequence"/>
</dbReference>
<feature type="domain" description="Glycosyl transferase family 28 C-terminal" evidence="9">
    <location>
        <begin position="135"/>
        <end position="198"/>
    </location>
</feature>
<evidence type="ECO:0000256" key="7">
    <source>
        <dbReference type="RuleBase" id="RU362128"/>
    </source>
</evidence>
<name>A0AAD5RQ87_9PEZI</name>
<evidence type="ECO:0000256" key="6">
    <source>
        <dbReference type="ARBA" id="ARBA00048184"/>
    </source>
</evidence>
<comment type="subunit">
    <text evidence="1 7">Heterodimer with ALG14 to form a functional enzyme.</text>
</comment>
<proteinExistence type="inferred from homology"/>
<comment type="function">
    <text evidence="4 7">Involved in protein N-glycosylation. Essential for the second step of the dolichol-linked oligosaccharide pathway.</text>
</comment>
<dbReference type="PANTHER" id="PTHR47043">
    <property type="entry name" value="UDP-N-ACETYLGLUCOSAMINE TRANSFERASE SUBUNIT ALG13"/>
    <property type="match status" value="1"/>
</dbReference>
<dbReference type="InterPro" id="IPR052474">
    <property type="entry name" value="UDP-GlcNAc_transferase"/>
</dbReference>
<dbReference type="Pfam" id="PF04101">
    <property type="entry name" value="Glyco_tran_28_C"/>
    <property type="match status" value="1"/>
</dbReference>
<feature type="compositionally biased region" description="Low complexity" evidence="8">
    <location>
        <begin position="84"/>
        <end position="100"/>
    </location>
</feature>
<feature type="region of interest" description="Disordered" evidence="8">
    <location>
        <begin position="82"/>
        <end position="105"/>
    </location>
</feature>
<dbReference type="Gene3D" id="3.40.50.2000">
    <property type="entry name" value="Glycogen Phosphorylase B"/>
    <property type="match status" value="1"/>
</dbReference>
<gene>
    <name evidence="7" type="primary">ALG13</name>
    <name evidence="10" type="ORF">MKZ38_001426</name>
</gene>
<sequence length="271" mass="28615">MAKNKPTTAQSPVAEAGAAASQPSHVSPPPKTCLVTIGATASFPSLLRDSISPAFLDCLIVHGYRHLILQCGPLVESIDNCLESSSTSPSSPGTSAPVSGFSRQPNPPGYFTYTCPSEPRPATYPNQRRLTIETTSHFQYFPSVVKKCVDSGGVLVGHAGSGTILDALTGGARMIAVPNTELMGNHQEETAEEFGRRGMVVRGEIGRLVEALEYSEKTPVLKAKVEAPAAEGDLAGTRGLDLMDVIGALALSGANPIEFRRQVGIEKYYSS</sequence>
<evidence type="ECO:0000256" key="3">
    <source>
        <dbReference type="ARBA" id="ARBA00017468"/>
    </source>
</evidence>
<comment type="caution">
    <text evidence="10">The sequence shown here is derived from an EMBL/GenBank/DDBJ whole genome shotgun (WGS) entry which is preliminary data.</text>
</comment>
<keyword evidence="11" id="KW-1185">Reference proteome</keyword>
<evidence type="ECO:0000256" key="4">
    <source>
        <dbReference type="ARBA" id="ARBA00024804"/>
    </source>
</evidence>
<dbReference type="EC" id="2.4.1.141" evidence="2 7"/>
<dbReference type="GO" id="GO:0043541">
    <property type="term" value="C:UDP-N-acetylglucosamine transferase complex"/>
    <property type="evidence" value="ECO:0007669"/>
    <property type="project" value="TreeGrafter"/>
</dbReference>
<dbReference type="InterPro" id="IPR007235">
    <property type="entry name" value="Glyco_trans_28_C"/>
</dbReference>
<evidence type="ECO:0000256" key="1">
    <source>
        <dbReference type="ARBA" id="ARBA00011198"/>
    </source>
</evidence>
<keyword evidence="7" id="KW-0808">Transferase</keyword>
<dbReference type="AlphaFoldDB" id="A0AAD5RQ87"/>
<evidence type="ECO:0000313" key="11">
    <source>
        <dbReference type="Proteomes" id="UP001201980"/>
    </source>
</evidence>
<evidence type="ECO:0000256" key="2">
    <source>
        <dbReference type="ARBA" id="ARBA00012614"/>
    </source>
</evidence>
<evidence type="ECO:0000256" key="8">
    <source>
        <dbReference type="SAM" id="MobiDB-lite"/>
    </source>
</evidence>